<dbReference type="RefSeq" id="WP_021056603.1">
    <property type="nucleotide sequence ID" value="NZ_KE356561.1"/>
</dbReference>
<proteinExistence type="predicted"/>
<reference evidence="2 3" key="1">
    <citation type="journal article" date="2013" name="PLoS ONE">
        <title>Assembly-driven community genomics of a hypersaline microbial ecosystem.</title>
        <authorList>
            <person name="Podell S."/>
            <person name="Ugalde J.A."/>
            <person name="Narasingarao P."/>
            <person name="Banfield J.F."/>
            <person name="Heidelberg K.B."/>
            <person name="Allen E.E."/>
        </authorList>
    </citation>
    <scope>NUCLEOTIDE SEQUENCE [LARGE SCALE GENOMIC DNA]</scope>
    <source>
        <strain evidence="3">J07HQW2</strain>
    </source>
</reference>
<evidence type="ECO:0000313" key="3">
    <source>
        <dbReference type="Proteomes" id="UP000030710"/>
    </source>
</evidence>
<evidence type="ECO:0000256" key="1">
    <source>
        <dbReference type="SAM" id="MobiDB-lite"/>
    </source>
</evidence>
<dbReference type="EMBL" id="KE356561">
    <property type="protein sequence ID" value="ERG97142.1"/>
    <property type="molecule type" value="Genomic_DNA"/>
</dbReference>
<feature type="compositionally biased region" description="Gly residues" evidence="1">
    <location>
        <begin position="48"/>
        <end position="66"/>
    </location>
</feature>
<accession>U1PTL3</accession>
<protein>
    <submittedName>
        <fullName evidence="2">Uncharacterized protein</fullName>
    </submittedName>
</protein>
<sequence length="78" mass="7690">MELVDKQCNRRRLLSGVAIALGVGLAGCTSPGESEGDDGDSEDSAGDDTGGSGGEDGDGGGGGGGYSSENEQLNMHKE</sequence>
<dbReference type="AlphaFoldDB" id="U1PTL3"/>
<feature type="compositionally biased region" description="Acidic residues" evidence="1">
    <location>
        <begin position="34"/>
        <end position="46"/>
    </location>
</feature>
<evidence type="ECO:0000313" key="2">
    <source>
        <dbReference type="EMBL" id="ERG97142.1"/>
    </source>
</evidence>
<dbReference type="PROSITE" id="PS51257">
    <property type="entry name" value="PROKAR_LIPOPROTEIN"/>
    <property type="match status" value="1"/>
</dbReference>
<dbReference type="Proteomes" id="UP000030710">
    <property type="component" value="Unassembled WGS sequence"/>
</dbReference>
<dbReference type="HOGENOM" id="CLU_2613552_0_0_2"/>
<name>U1PTL3_9EURY</name>
<organism evidence="2 3">
    <name type="scientific">Haloquadratum walsbyi J07HQW2</name>
    <dbReference type="NCBI Taxonomy" id="1238425"/>
    <lineage>
        <taxon>Archaea</taxon>
        <taxon>Methanobacteriati</taxon>
        <taxon>Methanobacteriota</taxon>
        <taxon>Stenosarchaea group</taxon>
        <taxon>Halobacteria</taxon>
        <taxon>Halobacteriales</taxon>
        <taxon>Haloferacaceae</taxon>
        <taxon>Haloquadratum</taxon>
    </lineage>
</organism>
<gene>
    <name evidence="2" type="ORF">J07HQW2_03628</name>
</gene>
<feature type="region of interest" description="Disordered" evidence="1">
    <location>
        <begin position="25"/>
        <end position="78"/>
    </location>
</feature>